<organism evidence="1 2">
    <name type="scientific">Rhodococcus qingshengii</name>
    <dbReference type="NCBI Taxonomy" id="334542"/>
    <lineage>
        <taxon>Bacteria</taxon>
        <taxon>Bacillati</taxon>
        <taxon>Actinomycetota</taxon>
        <taxon>Actinomycetes</taxon>
        <taxon>Mycobacteriales</taxon>
        <taxon>Nocardiaceae</taxon>
        <taxon>Rhodococcus</taxon>
        <taxon>Rhodococcus erythropolis group</taxon>
    </lineage>
</organism>
<evidence type="ECO:0000313" key="1">
    <source>
        <dbReference type="EMBL" id="MDE8647197.1"/>
    </source>
</evidence>
<sequence length="50" mass="5401">MDCVAAPIRVAAFVHRSSPQVMHARRYLRWELVGGMSFLSLAGGSTIIAA</sequence>
<dbReference type="RefSeq" id="WP_256519421.1">
    <property type="nucleotide sequence ID" value="NZ_CP089606.1"/>
</dbReference>
<reference evidence="1" key="1">
    <citation type="submission" date="2023-02" db="EMBL/GenBank/DDBJ databases">
        <title>A novel hydrolase synthesized by Rhodococcus erythropolis HQ is responsible for the detoxification of Zearalenone.</title>
        <authorList>
            <person name="Hu J."/>
            <person name="Xu J."/>
        </authorList>
    </citation>
    <scope>NUCLEOTIDE SEQUENCE</scope>
    <source>
        <strain evidence="1">HQ</strain>
    </source>
</reference>
<protein>
    <submittedName>
        <fullName evidence="1">Uncharacterized protein</fullName>
    </submittedName>
</protein>
<comment type="caution">
    <text evidence="1">The sequence shown here is derived from an EMBL/GenBank/DDBJ whole genome shotgun (WGS) entry which is preliminary data.</text>
</comment>
<dbReference type="AlphaFoldDB" id="A0AAW6LPM1"/>
<dbReference type="Proteomes" id="UP001217325">
    <property type="component" value="Unassembled WGS sequence"/>
</dbReference>
<evidence type="ECO:0000313" key="2">
    <source>
        <dbReference type="Proteomes" id="UP001217325"/>
    </source>
</evidence>
<accession>A0AAW6LPM1</accession>
<proteinExistence type="predicted"/>
<gene>
    <name evidence="1" type="ORF">PXH69_19705</name>
</gene>
<name>A0AAW6LPM1_RHOSG</name>
<dbReference type="EMBL" id="JARDXE010000012">
    <property type="protein sequence ID" value="MDE8647197.1"/>
    <property type="molecule type" value="Genomic_DNA"/>
</dbReference>